<feature type="transmembrane region" description="Helical" evidence="1">
    <location>
        <begin position="12"/>
        <end position="34"/>
    </location>
</feature>
<protein>
    <submittedName>
        <fullName evidence="3">Type IV pilus assembly protein PilV</fullName>
    </submittedName>
</protein>
<dbReference type="NCBIfam" id="TIGR02532">
    <property type="entry name" value="IV_pilin_GFxxxE"/>
    <property type="match status" value="1"/>
</dbReference>
<organism evidence="3 4">
    <name type="scientific">Rehaibacterium terrae</name>
    <dbReference type="NCBI Taxonomy" id="1341696"/>
    <lineage>
        <taxon>Bacteria</taxon>
        <taxon>Pseudomonadati</taxon>
        <taxon>Pseudomonadota</taxon>
        <taxon>Gammaproteobacteria</taxon>
        <taxon>Lysobacterales</taxon>
        <taxon>Lysobacteraceae</taxon>
        <taxon>Rehaibacterium</taxon>
    </lineage>
</organism>
<evidence type="ECO:0000313" key="4">
    <source>
        <dbReference type="Proteomes" id="UP000519004"/>
    </source>
</evidence>
<dbReference type="Pfam" id="PF07963">
    <property type="entry name" value="N_methyl"/>
    <property type="match status" value="1"/>
</dbReference>
<feature type="domain" description="Type IV pilin Tt1218-like" evidence="2">
    <location>
        <begin position="34"/>
        <end position="70"/>
    </location>
</feature>
<keyword evidence="1" id="KW-0472">Membrane</keyword>
<dbReference type="NCBIfam" id="TIGR02523">
    <property type="entry name" value="type_IV_pilV"/>
    <property type="match status" value="1"/>
</dbReference>
<sequence length="151" mass="16175">MASPVCRRQRGFSLVEVMVALLVTAVGLLGLASLQLTSLKIGHNAHLRGQAVQLAHEIVERMRANREAARDGRYDLAYGATPAGTGVPAADLQAWRQRLQAVLPQGDGRIEVDAATMIARIAIRWDDARGDTGAENPAAGQPLEFVVATRL</sequence>
<dbReference type="Pfam" id="PF22150">
    <property type="entry name" value="Tt1218-like"/>
    <property type="match status" value="1"/>
</dbReference>
<dbReference type="PROSITE" id="PS00409">
    <property type="entry name" value="PROKAR_NTER_METHYL"/>
    <property type="match status" value="1"/>
</dbReference>
<dbReference type="InterPro" id="IPR054402">
    <property type="entry name" value="Tt1218-like_dom"/>
</dbReference>
<evidence type="ECO:0000256" key="1">
    <source>
        <dbReference type="SAM" id="Phobius"/>
    </source>
</evidence>
<keyword evidence="4" id="KW-1185">Reference proteome</keyword>
<keyword evidence="1" id="KW-1133">Transmembrane helix</keyword>
<dbReference type="Proteomes" id="UP000519004">
    <property type="component" value="Unassembled WGS sequence"/>
</dbReference>
<evidence type="ECO:0000259" key="2">
    <source>
        <dbReference type="Pfam" id="PF22150"/>
    </source>
</evidence>
<dbReference type="InterPro" id="IPR012902">
    <property type="entry name" value="N_methyl_site"/>
</dbReference>
<dbReference type="RefSeq" id="WP_183948715.1">
    <property type="nucleotide sequence ID" value="NZ_JACHHX010000013.1"/>
</dbReference>
<dbReference type="AlphaFoldDB" id="A0A7W7Y0X0"/>
<reference evidence="3 4" key="1">
    <citation type="submission" date="2020-08" db="EMBL/GenBank/DDBJ databases">
        <title>Genomic Encyclopedia of Type Strains, Phase IV (KMG-IV): sequencing the most valuable type-strain genomes for metagenomic binning, comparative biology and taxonomic classification.</title>
        <authorList>
            <person name="Goeker M."/>
        </authorList>
    </citation>
    <scope>NUCLEOTIDE SEQUENCE [LARGE SCALE GENOMIC DNA]</scope>
    <source>
        <strain evidence="3 4">DSM 25897</strain>
    </source>
</reference>
<dbReference type="InterPro" id="IPR013362">
    <property type="entry name" value="Pilus_4_PilV"/>
</dbReference>
<proteinExistence type="predicted"/>
<keyword evidence="1" id="KW-0812">Transmembrane</keyword>
<accession>A0A7W7Y0X0</accession>
<evidence type="ECO:0000313" key="3">
    <source>
        <dbReference type="EMBL" id="MBB5016042.1"/>
    </source>
</evidence>
<gene>
    <name evidence="3" type="ORF">HNQ58_001952</name>
</gene>
<dbReference type="EMBL" id="JACHHX010000013">
    <property type="protein sequence ID" value="MBB5016042.1"/>
    <property type="molecule type" value="Genomic_DNA"/>
</dbReference>
<name>A0A7W7Y0X0_9GAMM</name>
<comment type="caution">
    <text evidence="3">The sequence shown here is derived from an EMBL/GenBank/DDBJ whole genome shotgun (WGS) entry which is preliminary data.</text>
</comment>